<feature type="domain" description="Thiopeptide-type bacteriocin biosynthesis" evidence="2">
    <location>
        <begin position="544"/>
        <end position="791"/>
    </location>
</feature>
<protein>
    <submittedName>
        <fullName evidence="3">Lantibiotic dehydratase</fullName>
    </submittedName>
</protein>
<accession>A0ABN3KJF0</accession>
<dbReference type="EMBL" id="BAAASZ010000042">
    <property type="protein sequence ID" value="GAA2463098.1"/>
    <property type="molecule type" value="Genomic_DNA"/>
</dbReference>
<proteinExistence type="predicted"/>
<gene>
    <name evidence="3" type="ORF">GCM10010405_54380</name>
</gene>
<dbReference type="NCBIfam" id="TIGR03891">
    <property type="entry name" value="thiopep_ocin"/>
    <property type="match status" value="1"/>
</dbReference>
<keyword evidence="4" id="KW-1185">Reference proteome</keyword>
<dbReference type="Pfam" id="PF14028">
    <property type="entry name" value="Lant_dehydr_C"/>
    <property type="match status" value="1"/>
</dbReference>
<sequence length="803" mass="88136">MADKLAADFGPGVDRAQVRRMLTELVRQGFLITSLRAPFTVTDPLAHCLDRLRAAGAEDTDAAELLHALQQVAADLARPDQTTRTARRMRRLSPAGRTPLAVDLALDCDVSVPHQVADEMCRAATALMRLTRFPTGQAVWRSYHAAFCDRYGTGALVPVLEVVNPDTGLGFPTAYPGSVLPEPADIPTARDERLLSLAWQAKTCGGEITLTDDLIRDLTAGDRFTTWNIPPHVELAARIHAPTLDALDRGDYTLTVAPARSAGTLISRFTPLATGTGLEDLYRTVPTTVQGALPVQMSFPPVYSHAENVCRIPAYLDDLLPLGEHRAPAEDLVGIEDLAVTATHDRLHLVSISRRQVVDTQVFHALALEKQPPPLARFLAHLPRAFTARWHEFDWGPLAGRLPSLPRIRYGRTVLHPARWRPDTTQLPLARDLDAWQQSLEDWRRRWNCPETVELRDADRTLRLALAEPSYAATLYDHLKRHGHALLYEAPTPDAFGWIGGHAHEIAVPLARTAPAAPSPLRGALPVVTNRSPGHLPGAAGTRWLYAQVFTHPEQHDDILTTHLPGLLDALEPHVGEPVWWFVRYRSPQETDHLRLRFRVPTQEVYGACATTVGTWAARLLDAGMAGDLRLGTYRPEVGRYGTGKAMEAAETVFAADSRLVRAELQAPPAGWHPTARVALSMVDIAAAFLGDLETAVPWLIDRPAGTGEGADREMADQVVRAARDGHLRKLPDAPDARQARAEALAAYRRALPETTDLDGVLGSLLHMHHNRALGIDPDGESVCRRLARQAALAHRAAMEGDR</sequence>
<comment type="caution">
    <text evidence="3">The sequence shown here is derived from an EMBL/GenBank/DDBJ whole genome shotgun (WGS) entry which is preliminary data.</text>
</comment>
<dbReference type="RefSeq" id="WP_344328212.1">
    <property type="nucleotide sequence ID" value="NZ_BAAASZ010000042.1"/>
</dbReference>
<name>A0ABN3KJF0_9ACTN</name>
<evidence type="ECO:0000259" key="1">
    <source>
        <dbReference type="Pfam" id="PF04738"/>
    </source>
</evidence>
<dbReference type="InterPro" id="IPR006827">
    <property type="entry name" value="Lant_deHydtase_N"/>
</dbReference>
<organism evidence="3 4">
    <name type="scientific">Streptomyces macrosporus</name>
    <dbReference type="NCBI Taxonomy" id="44032"/>
    <lineage>
        <taxon>Bacteria</taxon>
        <taxon>Bacillati</taxon>
        <taxon>Actinomycetota</taxon>
        <taxon>Actinomycetes</taxon>
        <taxon>Kitasatosporales</taxon>
        <taxon>Streptomycetaceae</taxon>
        <taxon>Streptomyces</taxon>
    </lineage>
</organism>
<dbReference type="Pfam" id="PF04738">
    <property type="entry name" value="Lant_dehydr_N"/>
    <property type="match status" value="1"/>
</dbReference>
<dbReference type="Proteomes" id="UP001501638">
    <property type="component" value="Unassembled WGS sequence"/>
</dbReference>
<evidence type="ECO:0000259" key="2">
    <source>
        <dbReference type="Pfam" id="PF14028"/>
    </source>
</evidence>
<feature type="domain" description="Lantibiotic dehydratase N-terminal" evidence="1">
    <location>
        <begin position="2"/>
        <end position="475"/>
    </location>
</feature>
<dbReference type="InterPro" id="IPR023809">
    <property type="entry name" value="Thiopep_bacteriocin_synth_dom"/>
</dbReference>
<reference evidence="3 4" key="1">
    <citation type="journal article" date="2019" name="Int. J. Syst. Evol. Microbiol.">
        <title>The Global Catalogue of Microorganisms (GCM) 10K type strain sequencing project: providing services to taxonomists for standard genome sequencing and annotation.</title>
        <authorList>
            <consortium name="The Broad Institute Genomics Platform"/>
            <consortium name="The Broad Institute Genome Sequencing Center for Infectious Disease"/>
            <person name="Wu L."/>
            <person name="Ma J."/>
        </authorList>
    </citation>
    <scope>NUCLEOTIDE SEQUENCE [LARGE SCALE GENOMIC DNA]</scope>
    <source>
        <strain evidence="3 4">JCM 6305</strain>
    </source>
</reference>
<evidence type="ECO:0000313" key="3">
    <source>
        <dbReference type="EMBL" id="GAA2463098.1"/>
    </source>
</evidence>
<evidence type="ECO:0000313" key="4">
    <source>
        <dbReference type="Proteomes" id="UP001501638"/>
    </source>
</evidence>